<feature type="region of interest" description="Disordered" evidence="1">
    <location>
        <begin position="524"/>
        <end position="563"/>
    </location>
</feature>
<feature type="compositionally biased region" description="Basic and acidic residues" evidence="1">
    <location>
        <begin position="262"/>
        <end position="274"/>
    </location>
</feature>
<evidence type="ECO:0000313" key="3">
    <source>
        <dbReference type="Proteomes" id="UP000030690"/>
    </source>
</evidence>
<dbReference type="Proteomes" id="UP000030690">
    <property type="component" value="Unassembled WGS sequence"/>
</dbReference>
<accession>A0A024V8U3</accession>
<reference evidence="2 3" key="1">
    <citation type="submission" date="2013-02" db="EMBL/GenBank/DDBJ databases">
        <title>The Genome Annotation of Plasmodium falciparum Vietnam Oak-Knoll (FVO).</title>
        <authorList>
            <consortium name="The Broad Institute Genome Sequencing Platform"/>
            <consortium name="The Broad Institute Genome Sequencing Center for Infectious Disease"/>
            <person name="Neafsey D."/>
            <person name="Hoffman S."/>
            <person name="Volkman S."/>
            <person name="Rosenthal P."/>
            <person name="Walker B."/>
            <person name="Young S.K."/>
            <person name="Zeng Q."/>
            <person name="Gargeya S."/>
            <person name="Fitzgerald M."/>
            <person name="Haas B."/>
            <person name="Abouelleil A."/>
            <person name="Allen A.W."/>
            <person name="Alvarado L."/>
            <person name="Arachchi H.M."/>
            <person name="Berlin A.M."/>
            <person name="Chapman S.B."/>
            <person name="Gainer-Dewar J."/>
            <person name="Goldberg J."/>
            <person name="Griggs A."/>
            <person name="Gujja S."/>
            <person name="Hansen M."/>
            <person name="Howarth C."/>
            <person name="Imamovic A."/>
            <person name="Ireland A."/>
            <person name="Larimer J."/>
            <person name="McCowan C."/>
            <person name="Murphy C."/>
            <person name="Pearson M."/>
            <person name="Poon T.W."/>
            <person name="Priest M."/>
            <person name="Roberts A."/>
            <person name="Saif S."/>
            <person name="Shea T."/>
            <person name="Sisk P."/>
            <person name="Sykes S."/>
            <person name="Wortman J."/>
            <person name="Nusbaum C."/>
            <person name="Birren B."/>
        </authorList>
    </citation>
    <scope>NUCLEOTIDE SEQUENCE [LARGE SCALE GENOMIC DNA]</scope>
    <source>
        <strain evidence="3">Vietnam Oak-Knoll (FVO)</strain>
    </source>
</reference>
<dbReference type="EMBL" id="KI925075">
    <property type="protein sequence ID" value="ETW18997.1"/>
    <property type="molecule type" value="Genomic_DNA"/>
</dbReference>
<gene>
    <name evidence="2" type="ORF">PFFVO_02204</name>
</gene>
<feature type="compositionally biased region" description="Low complexity" evidence="1">
    <location>
        <begin position="473"/>
        <end position="482"/>
    </location>
</feature>
<feature type="non-terminal residue" evidence="2">
    <location>
        <position position="1"/>
    </location>
</feature>
<protein>
    <submittedName>
        <fullName evidence="2">Uncharacterized protein</fullName>
    </submittedName>
</protein>
<sequence length="563" mass="66074">NNNNNNNVNNNLEQVHKQDISSLIQIMVMFFSHYKLKDLIVQSLKRHTHVLIKRIIYDLKKIVHSIHNKTFNIYSVDHSDSLEQKLIAFYRVITILFNAPTLIDSITNKNDLNKSDTINLNNTNNSISNVEGVNTPVQENDHINNNISNENDCNTNIMNNVPNNNNQDNISSEINTNETNNNKSFVNNNDMDNETIKNDYEKHINKTRVDEETKFDICADFFLSINIDLLWEEFNKTMQVINNSLIDKNYKFKDNYYYKDLNTTKDDNKKENNNDKLQTGNVHKTNEKEDKNISNNLADTQDNNIVTLFNTDSSSNDCSDHGDIYSNDRLSSNIQNEEIITNVENENNDEKKKENDDEPPPTILNYLLPLMEAYLFIEEVILVSQYKLRKFKDLEKKVASLNVESIKINEKLAYDDSPFYINIYNKKKMMKKKNKKYKSTKELLLDIFDDSHINSDPTNLNKIKRKMCTNKLEQQQQQQQQKQKQEEEEEEEEEDDKKKIQNNYTHDDSMNNNIVENENINECINQNTNEKDHVEGQDQLVRNKLKKKKLNEDQTNDNNNNNN</sequence>
<evidence type="ECO:0000256" key="1">
    <source>
        <dbReference type="SAM" id="MobiDB-lite"/>
    </source>
</evidence>
<dbReference type="AlphaFoldDB" id="A0A024V8U3"/>
<evidence type="ECO:0000313" key="2">
    <source>
        <dbReference type="EMBL" id="ETW18997.1"/>
    </source>
</evidence>
<feature type="region of interest" description="Disordered" evidence="1">
    <location>
        <begin position="342"/>
        <end position="361"/>
    </location>
</feature>
<feature type="region of interest" description="Disordered" evidence="1">
    <location>
        <begin position="470"/>
        <end position="512"/>
    </location>
</feature>
<feature type="compositionally biased region" description="Acidic residues" evidence="1">
    <location>
        <begin position="486"/>
        <end position="495"/>
    </location>
</feature>
<reference evidence="2 3" key="2">
    <citation type="submission" date="2013-02" db="EMBL/GenBank/DDBJ databases">
        <title>The Genome Sequence of Plasmodium falciparum Vietnam Oak-Knoll (FVO).</title>
        <authorList>
            <consortium name="The Broad Institute Genome Sequencing Platform"/>
            <consortium name="The Broad Institute Genome Sequencing Center for Infectious Disease"/>
            <person name="Neafsey D."/>
            <person name="Cheeseman I."/>
            <person name="Volkman S."/>
            <person name="Adams J."/>
            <person name="Walker B."/>
            <person name="Young S.K."/>
            <person name="Zeng Q."/>
            <person name="Gargeya S."/>
            <person name="Fitzgerald M."/>
            <person name="Haas B."/>
            <person name="Abouelleil A."/>
            <person name="Alvarado L."/>
            <person name="Arachchi H.M."/>
            <person name="Berlin A.M."/>
            <person name="Chapman S.B."/>
            <person name="Dewar J."/>
            <person name="Goldberg J."/>
            <person name="Griggs A."/>
            <person name="Gujja S."/>
            <person name="Hansen M."/>
            <person name="Howarth C."/>
            <person name="Imamovic A."/>
            <person name="Larimer J."/>
            <person name="McCowan C."/>
            <person name="Murphy C."/>
            <person name="Neiman D."/>
            <person name="Pearson M."/>
            <person name="Priest M."/>
            <person name="Roberts A."/>
            <person name="Saif S."/>
            <person name="Shea T."/>
            <person name="Sisk P."/>
            <person name="Sykes S."/>
            <person name="Wortman J."/>
            <person name="Nusbaum C."/>
            <person name="Birren B."/>
        </authorList>
    </citation>
    <scope>NUCLEOTIDE SEQUENCE [LARGE SCALE GENOMIC DNA]</scope>
    <source>
        <strain evidence="3">Vietnam Oak-Knoll (FVO)</strain>
    </source>
</reference>
<feature type="region of interest" description="Disordered" evidence="1">
    <location>
        <begin position="262"/>
        <end position="297"/>
    </location>
</feature>
<organism evidence="2 3">
    <name type="scientific">Plasmodium falciparum Vietnam Oak-Knoll</name>
    <name type="common">FVO</name>
    <dbReference type="NCBI Taxonomy" id="1036723"/>
    <lineage>
        <taxon>Eukaryota</taxon>
        <taxon>Sar</taxon>
        <taxon>Alveolata</taxon>
        <taxon>Apicomplexa</taxon>
        <taxon>Aconoidasida</taxon>
        <taxon>Haemosporida</taxon>
        <taxon>Plasmodiidae</taxon>
        <taxon>Plasmodium</taxon>
        <taxon>Plasmodium (Laverania)</taxon>
    </lineage>
</organism>
<feature type="non-terminal residue" evidence="2">
    <location>
        <position position="563"/>
    </location>
</feature>
<proteinExistence type="predicted"/>
<name>A0A024V8U3_PLAFA</name>